<feature type="compositionally biased region" description="Polar residues" evidence="2">
    <location>
        <begin position="314"/>
        <end position="327"/>
    </location>
</feature>
<dbReference type="InterPro" id="IPR001584">
    <property type="entry name" value="Integrase_cat-core"/>
</dbReference>
<dbReference type="AlphaFoldDB" id="A5BUA9"/>
<evidence type="ECO:0000259" key="3">
    <source>
        <dbReference type="PROSITE" id="PS50994"/>
    </source>
</evidence>
<dbReference type="InterPro" id="IPR036397">
    <property type="entry name" value="RNaseH_sf"/>
</dbReference>
<dbReference type="Pfam" id="PF07727">
    <property type="entry name" value="RVT_2"/>
    <property type="match status" value="2"/>
</dbReference>
<dbReference type="CDD" id="cd09272">
    <property type="entry name" value="RNase_HI_RT_Ty1"/>
    <property type="match status" value="1"/>
</dbReference>
<protein>
    <recommendedName>
        <fullName evidence="3">Integrase catalytic domain-containing protein</fullName>
    </recommendedName>
</protein>
<dbReference type="PANTHER" id="PTHR11439">
    <property type="entry name" value="GAG-POL-RELATED RETROTRANSPOSON"/>
    <property type="match status" value="1"/>
</dbReference>
<dbReference type="SUPFAM" id="SSF56672">
    <property type="entry name" value="DNA/RNA polymerases"/>
    <property type="match status" value="1"/>
</dbReference>
<feature type="region of interest" description="Disordered" evidence="2">
    <location>
        <begin position="1"/>
        <end position="22"/>
    </location>
</feature>
<keyword evidence="1" id="KW-0378">Hydrolase</keyword>
<name>A5BUA9_VITVI</name>
<dbReference type="InterPro" id="IPR057670">
    <property type="entry name" value="SH3_retrovirus"/>
</dbReference>
<gene>
    <name evidence="4" type="ORF">VITISV_016225</name>
</gene>
<dbReference type="SUPFAM" id="SSF53098">
    <property type="entry name" value="Ribonuclease H-like"/>
    <property type="match status" value="1"/>
</dbReference>
<dbReference type="GO" id="GO:0004190">
    <property type="term" value="F:aspartic-type endopeptidase activity"/>
    <property type="evidence" value="ECO:0007669"/>
    <property type="project" value="UniProtKB-KW"/>
</dbReference>
<accession>A5BUA9</accession>
<keyword evidence="1" id="KW-0064">Aspartyl protease</keyword>
<dbReference type="InterPro" id="IPR043502">
    <property type="entry name" value="DNA/RNA_pol_sf"/>
</dbReference>
<sequence length="817" mass="93470">MGHIRRICPDKQEEEEKPQAQGSFSIIDDGYDSAKVLTITLNQNHEEWVLDSGCTYHMCPRIDWFSSYQEFNGGNVLLGNNMSCSVVGIGTVAINMFDGMKSTLKEVRHVPDLKINLISLGTLDESGYNFKAENRKLTISKGAMSNLWGSARVSTHCGNRYFLSLIDDYSKKVWLYLLKTKDEHIVLTKVKEWNGLVENQTNKKVKVLRIDNGLEFCNEEFEMFCKNQAYVHQSEGKLEPRSIKCIFLGHPEGVKGYRLWNKESPGVKIIISRDVVFNENEMLSMRTNTAGTKEDSENRSLTLDKDHFEFEVELSSQDGHDQQNNLAHSGLETEDTKVTGSNVEGGAGTNSQEAGLDYLLSRDKAKRNVKPLNRFGLADLIAYALLTAMEYEEKRKPNQKVVSCKWIFKRKQGATKHEPIRFKARLVARGCTQREGLDYTEVFSLEVKHTSIRVLMSIVAQFDWELDQLDVKTLFLHGDLEEKILKTRPEGFEELEKEHLKLQESLMMFLLIYVDDMLLACKDKSQIQEVKRILKSEFDMIDLGNARRILGMEIVRNKEDSTLFFSQKGYLEKVLKRFSMENSKPISIPLAGHFRLSMTQCPQYKVERNEMNYVPYANSIGSLMYAMVCSRPNISHSVSVLSRFTANPSREHWNGVKWLLQYVRGSLGVGLKFGSSKEGVGITGYVDSDCAWDLDKRRSTTTTEAMKEALWLQGHVKELRVLNIVVEIFSDSQSAIELCKNLMFHERTKHVDVRYHFIRETVSSGAMKLEKISTTDNPANMATKVLPIRKYRYCLDLVQVENVEFDGPKSDWPHKQS</sequence>
<evidence type="ECO:0000256" key="2">
    <source>
        <dbReference type="SAM" id="MobiDB-lite"/>
    </source>
</evidence>
<dbReference type="Pfam" id="PF22936">
    <property type="entry name" value="Pol_BBD"/>
    <property type="match status" value="1"/>
</dbReference>
<dbReference type="PANTHER" id="PTHR11439:SF491">
    <property type="entry name" value="INTEGRASE CATALYTIC DOMAIN-CONTAINING PROTEIN"/>
    <property type="match status" value="1"/>
</dbReference>
<evidence type="ECO:0000313" key="4">
    <source>
        <dbReference type="EMBL" id="CAN72704.1"/>
    </source>
</evidence>
<feature type="domain" description="Integrase catalytic" evidence="3">
    <location>
        <begin position="107"/>
        <end position="242"/>
    </location>
</feature>
<organism evidence="4">
    <name type="scientific">Vitis vinifera</name>
    <name type="common">Grape</name>
    <dbReference type="NCBI Taxonomy" id="29760"/>
    <lineage>
        <taxon>Eukaryota</taxon>
        <taxon>Viridiplantae</taxon>
        <taxon>Streptophyta</taxon>
        <taxon>Embryophyta</taxon>
        <taxon>Tracheophyta</taxon>
        <taxon>Spermatophyta</taxon>
        <taxon>Magnoliopsida</taxon>
        <taxon>eudicotyledons</taxon>
        <taxon>Gunneridae</taxon>
        <taxon>Pentapetalae</taxon>
        <taxon>rosids</taxon>
        <taxon>Vitales</taxon>
        <taxon>Vitaceae</taxon>
        <taxon>Viteae</taxon>
        <taxon>Vitis</taxon>
    </lineage>
</organism>
<keyword evidence="1" id="KW-0645">Protease</keyword>
<dbReference type="Pfam" id="PF25597">
    <property type="entry name" value="SH3_retrovirus"/>
    <property type="match status" value="1"/>
</dbReference>
<proteinExistence type="predicted"/>
<dbReference type="EMBL" id="AM471400">
    <property type="protein sequence ID" value="CAN72704.1"/>
    <property type="molecule type" value="Genomic_DNA"/>
</dbReference>
<feature type="region of interest" description="Disordered" evidence="2">
    <location>
        <begin position="314"/>
        <end position="350"/>
    </location>
</feature>
<dbReference type="InterPro" id="IPR054722">
    <property type="entry name" value="PolX-like_BBD"/>
</dbReference>
<dbReference type="InterPro" id="IPR012337">
    <property type="entry name" value="RNaseH-like_sf"/>
</dbReference>
<reference evidence="4" key="1">
    <citation type="journal article" date="2007" name="PLoS ONE">
        <title>The first genome sequence of an elite grapevine cultivar (Pinot noir Vitis vinifera L.): coping with a highly heterozygous genome.</title>
        <authorList>
            <person name="Velasco R."/>
            <person name="Zharkikh A."/>
            <person name="Troggio M."/>
            <person name="Cartwright D.A."/>
            <person name="Cestaro A."/>
            <person name="Pruss D."/>
            <person name="Pindo M."/>
            <person name="FitzGerald L.M."/>
            <person name="Vezzulli S."/>
            <person name="Reid J."/>
            <person name="Malacarne G."/>
            <person name="Iliev D."/>
            <person name="Coppola G."/>
            <person name="Wardell B."/>
            <person name="Micheletti D."/>
            <person name="Macalma T."/>
            <person name="Facci M."/>
            <person name="Mitchell J.T."/>
            <person name="Perazzolli M."/>
            <person name="Eldredge G."/>
            <person name="Gatto P."/>
            <person name="Oyzerski R."/>
            <person name="Moretto M."/>
            <person name="Gutin N."/>
            <person name="Stefanini M."/>
            <person name="Chen Y."/>
            <person name="Segala C."/>
            <person name="Davenport C."/>
            <person name="Dematte L."/>
            <person name="Mraz A."/>
            <person name="Battilana J."/>
            <person name="Stormo K."/>
            <person name="Costa F."/>
            <person name="Tao Q."/>
            <person name="Si-Ammour A."/>
            <person name="Harkins T."/>
            <person name="Lackey A."/>
            <person name="Perbost C."/>
            <person name="Taillon B."/>
            <person name="Stella A."/>
            <person name="Solovyev V."/>
            <person name="Fawcett J.A."/>
            <person name="Sterck L."/>
            <person name="Vandepoele K."/>
            <person name="Grando S.M."/>
            <person name="Toppo S."/>
            <person name="Moser C."/>
            <person name="Lanchbury J."/>
            <person name="Bogden R."/>
            <person name="Skolnick M."/>
            <person name="Sgaramella V."/>
            <person name="Bhatnagar S.K."/>
            <person name="Fontana P."/>
            <person name="Gutin A."/>
            <person name="Van de Peer Y."/>
            <person name="Salamini F."/>
            <person name="Viola R."/>
        </authorList>
    </citation>
    <scope>NUCLEOTIDE SEQUENCE</scope>
</reference>
<dbReference type="Gene3D" id="3.30.420.10">
    <property type="entry name" value="Ribonuclease H-like superfamily/Ribonuclease H"/>
    <property type="match status" value="1"/>
</dbReference>
<dbReference type="PROSITE" id="PS50994">
    <property type="entry name" value="INTEGRASE"/>
    <property type="match status" value="1"/>
</dbReference>
<dbReference type="InterPro" id="IPR013103">
    <property type="entry name" value="RVT_2"/>
</dbReference>
<dbReference type="MEROPS" id="A11.002"/>
<dbReference type="GO" id="GO:0003676">
    <property type="term" value="F:nucleic acid binding"/>
    <property type="evidence" value="ECO:0007669"/>
    <property type="project" value="InterPro"/>
</dbReference>
<evidence type="ECO:0000256" key="1">
    <source>
        <dbReference type="ARBA" id="ARBA00022750"/>
    </source>
</evidence>
<dbReference type="GO" id="GO:0015074">
    <property type="term" value="P:DNA integration"/>
    <property type="evidence" value="ECO:0007669"/>
    <property type="project" value="InterPro"/>
</dbReference>